<evidence type="ECO:0000313" key="2">
    <source>
        <dbReference type="Proteomes" id="UP001148737"/>
    </source>
</evidence>
<organism evidence="1 2">
    <name type="scientific">Lecanicillium saksenae</name>
    <dbReference type="NCBI Taxonomy" id="468837"/>
    <lineage>
        <taxon>Eukaryota</taxon>
        <taxon>Fungi</taxon>
        <taxon>Dikarya</taxon>
        <taxon>Ascomycota</taxon>
        <taxon>Pezizomycotina</taxon>
        <taxon>Sordariomycetes</taxon>
        <taxon>Hypocreomycetidae</taxon>
        <taxon>Hypocreales</taxon>
        <taxon>Cordycipitaceae</taxon>
        <taxon>Lecanicillium</taxon>
    </lineage>
</organism>
<sequence>MRESKFRGRLLRAGDDLGLSGIWTKYYQYLVKHLRITNASLRGEEYEGSSFQAHLIGCHAYVLHIGGAKKALSSSEPDIFFRQLVCTSMASDTTSPVTQQTLVHNYYTDDELKLILQGWTIDAPLAIELNITRMHLTRLRCQAAAKEVTGGILQHRARELLNAVESFCPDAWGEKMRVYDNFGKAFANADIGRLFQQAVRLYAILTLPPATVVAVLWPDTPASVHEESEMYKILRIRHRDELLKLVKQSWSKIDRGACSWVLAVLGCALVDGASEEQDFIAQELFHIWRKPLSDSTHIIILMKLRAFWQSGKTGWDDCWDEPVAC</sequence>
<accession>A0ACC1QGW7</accession>
<gene>
    <name evidence="1" type="ORF">NLG97_g9132</name>
</gene>
<evidence type="ECO:0000313" key="1">
    <source>
        <dbReference type="EMBL" id="KAJ3476427.1"/>
    </source>
</evidence>
<reference evidence="1" key="1">
    <citation type="submission" date="2022-07" db="EMBL/GenBank/DDBJ databases">
        <title>Genome Sequence of Lecanicillium saksenae.</title>
        <authorList>
            <person name="Buettner E."/>
        </authorList>
    </citation>
    <scope>NUCLEOTIDE SEQUENCE</scope>
    <source>
        <strain evidence="1">VT-O1</strain>
    </source>
</reference>
<keyword evidence="2" id="KW-1185">Reference proteome</keyword>
<protein>
    <submittedName>
        <fullName evidence="1">Uncharacterized protein</fullName>
    </submittedName>
</protein>
<proteinExistence type="predicted"/>
<dbReference type="Proteomes" id="UP001148737">
    <property type="component" value="Unassembled WGS sequence"/>
</dbReference>
<name>A0ACC1QGW7_9HYPO</name>
<comment type="caution">
    <text evidence="1">The sequence shown here is derived from an EMBL/GenBank/DDBJ whole genome shotgun (WGS) entry which is preliminary data.</text>
</comment>
<dbReference type="EMBL" id="JANAKD010001798">
    <property type="protein sequence ID" value="KAJ3476427.1"/>
    <property type="molecule type" value="Genomic_DNA"/>
</dbReference>